<dbReference type="InterPro" id="IPR011044">
    <property type="entry name" value="Quino_amine_DH_bsu"/>
</dbReference>
<organism evidence="1 2">
    <name type="scientific">Microbispora bryophytorum</name>
    <dbReference type="NCBI Taxonomy" id="1460882"/>
    <lineage>
        <taxon>Bacteria</taxon>
        <taxon>Bacillati</taxon>
        <taxon>Actinomycetota</taxon>
        <taxon>Actinomycetes</taxon>
        <taxon>Streptosporangiales</taxon>
        <taxon>Streptosporangiaceae</taxon>
        <taxon>Microbispora</taxon>
    </lineage>
</organism>
<dbReference type="SUPFAM" id="SSF50969">
    <property type="entry name" value="YVTN repeat-like/Quinoprotein amine dehydrogenase"/>
    <property type="match status" value="1"/>
</dbReference>
<dbReference type="Proteomes" id="UP000653480">
    <property type="component" value="Unassembled WGS sequence"/>
</dbReference>
<gene>
    <name evidence="1" type="ORF">GCM10011574_70330</name>
</gene>
<dbReference type="InterPro" id="IPR051200">
    <property type="entry name" value="Host-pathogen_enzymatic-act"/>
</dbReference>
<reference evidence="1" key="1">
    <citation type="journal article" date="2014" name="Int. J. Syst. Evol. Microbiol.">
        <title>Complete genome sequence of Corynebacterium casei LMG S-19264T (=DSM 44701T), isolated from a smear-ripened cheese.</title>
        <authorList>
            <consortium name="US DOE Joint Genome Institute (JGI-PGF)"/>
            <person name="Walter F."/>
            <person name="Albersmeier A."/>
            <person name="Kalinowski J."/>
            <person name="Ruckert C."/>
        </authorList>
    </citation>
    <scope>NUCLEOTIDE SEQUENCE</scope>
    <source>
        <strain evidence="1">CGMCC 4.7138</strain>
    </source>
</reference>
<dbReference type="InterPro" id="IPR015943">
    <property type="entry name" value="WD40/YVTN_repeat-like_dom_sf"/>
</dbReference>
<dbReference type="PANTHER" id="PTHR47197:SF3">
    <property type="entry name" value="DIHYDRO-HEME D1 DEHYDROGENASE"/>
    <property type="match status" value="1"/>
</dbReference>
<protein>
    <recommendedName>
        <fullName evidence="3">Ig-like domain repeat protein</fullName>
    </recommendedName>
</protein>
<dbReference type="EMBL" id="BMMN01000025">
    <property type="protein sequence ID" value="GGO31892.1"/>
    <property type="molecule type" value="Genomic_DNA"/>
</dbReference>
<sequence>MTAGLVVVHTPAASAADITTDLGITGGGDVVAGGGKAFIAGDDQLLVVNANGTFNTAVGGLSARSLAITPDGTRLYAALRDPNEVMELDTATLDTTREISLAEYPCPTNLALSGRWLWVGYGCDQWDGGVVGIDLSSGYRSRLIRVAATYASPKVAAAGNTLVVGDSGLSPASLRVYDVNTLRATLRGIIDGHDYHTGFLGDLAITPDGSTIIAAFPDSDEYFAWDTTSLQKVRAYGPDPDSGYYLPVVAVSADGTHVAAGRGTKSGLGVTLYDSATTAPTYTGTLTDHGGLMDLRSLTFSGNDLFAVWRDLDSDHLHLWRLETGTLPEATLTLTAPSTGTGADILTLTGRLTLPDGSAPGEQPLSVTRYVNDSAELTREVTTAEDGTFTFTDRPRSAGVIRYDVIWNGSPTVHWSTASATVTLVKAVSSITLSGPETGVVGTQLKFSGVLSQGGQPVGSTTKLRVLREVTNSRGTVVTVLPSVSAIIFDGRFRFMDTPAEAGEYSYRVEFDGDRASLPTTATLDVTVEEAGQG</sequence>
<evidence type="ECO:0000313" key="1">
    <source>
        <dbReference type="EMBL" id="GGO31892.1"/>
    </source>
</evidence>
<proteinExistence type="predicted"/>
<evidence type="ECO:0000313" key="2">
    <source>
        <dbReference type="Proteomes" id="UP000653480"/>
    </source>
</evidence>
<dbReference type="PANTHER" id="PTHR47197">
    <property type="entry name" value="PROTEIN NIRF"/>
    <property type="match status" value="1"/>
</dbReference>
<comment type="caution">
    <text evidence="1">The sequence shown here is derived from an EMBL/GenBank/DDBJ whole genome shotgun (WGS) entry which is preliminary data.</text>
</comment>
<name>A0A8H9LHF7_9ACTN</name>
<accession>A0A8H9LHF7</accession>
<dbReference type="AlphaFoldDB" id="A0A8H9LHF7"/>
<reference evidence="1" key="2">
    <citation type="submission" date="2020-09" db="EMBL/GenBank/DDBJ databases">
        <authorList>
            <person name="Sun Q."/>
            <person name="Zhou Y."/>
        </authorList>
    </citation>
    <scope>NUCLEOTIDE SEQUENCE</scope>
    <source>
        <strain evidence="1">CGMCC 4.7138</strain>
    </source>
</reference>
<evidence type="ECO:0008006" key="3">
    <source>
        <dbReference type="Google" id="ProtNLM"/>
    </source>
</evidence>
<dbReference type="Gene3D" id="2.130.10.10">
    <property type="entry name" value="YVTN repeat-like/Quinoprotein amine dehydrogenase"/>
    <property type="match status" value="1"/>
</dbReference>
<keyword evidence="2" id="KW-1185">Reference proteome</keyword>